<name>A0ABW5SAA7_9BACL</name>
<keyword evidence="1" id="KW-1133">Transmembrane helix</keyword>
<evidence type="ECO:0000256" key="1">
    <source>
        <dbReference type="SAM" id="Phobius"/>
    </source>
</evidence>
<dbReference type="EMBL" id="JBHUMQ010000057">
    <property type="protein sequence ID" value="MFD2696059.1"/>
    <property type="molecule type" value="Genomic_DNA"/>
</dbReference>
<feature type="transmembrane region" description="Helical" evidence="1">
    <location>
        <begin position="6"/>
        <end position="32"/>
    </location>
</feature>
<protein>
    <submittedName>
        <fullName evidence="2">Uncharacterized protein</fullName>
    </submittedName>
</protein>
<keyword evidence="1" id="KW-0812">Transmembrane</keyword>
<reference evidence="3" key="1">
    <citation type="journal article" date="2019" name="Int. J. Syst. Evol. Microbiol.">
        <title>The Global Catalogue of Microorganisms (GCM) 10K type strain sequencing project: providing services to taxonomists for standard genome sequencing and annotation.</title>
        <authorList>
            <consortium name="The Broad Institute Genomics Platform"/>
            <consortium name="The Broad Institute Genome Sequencing Center for Infectious Disease"/>
            <person name="Wu L."/>
            <person name="Ma J."/>
        </authorList>
    </citation>
    <scope>NUCLEOTIDE SEQUENCE [LARGE SCALE GENOMIC DNA]</scope>
    <source>
        <strain evidence="3">TISTR 2466</strain>
    </source>
</reference>
<proteinExistence type="predicted"/>
<gene>
    <name evidence="2" type="ORF">ACFSUE_20855</name>
</gene>
<feature type="transmembrane region" description="Helical" evidence="1">
    <location>
        <begin position="66"/>
        <end position="91"/>
    </location>
</feature>
<comment type="caution">
    <text evidence="2">The sequence shown here is derived from an EMBL/GenBank/DDBJ whole genome shotgun (WGS) entry which is preliminary data.</text>
</comment>
<dbReference type="Proteomes" id="UP001597399">
    <property type="component" value="Unassembled WGS sequence"/>
</dbReference>
<dbReference type="RefSeq" id="WP_253061784.1">
    <property type="nucleotide sequence ID" value="NZ_JAMXWM010000010.1"/>
</dbReference>
<evidence type="ECO:0000313" key="3">
    <source>
        <dbReference type="Proteomes" id="UP001597399"/>
    </source>
</evidence>
<sequence length="94" mass="10800">MKYVLGQLAMAAGMIAMSLYIMMLLIFAAQIIKYKKSEHKKKIKIEIMIGNAIHFRKEISKIKGLIMTYALAFCLLTLIIETLFVLITRIVDIY</sequence>
<evidence type="ECO:0000313" key="2">
    <source>
        <dbReference type="EMBL" id="MFD2696059.1"/>
    </source>
</evidence>
<keyword evidence="3" id="KW-1185">Reference proteome</keyword>
<accession>A0ABW5SAA7</accession>
<organism evidence="2 3">
    <name type="scientific">Sporolactobacillus shoreicorticis</name>
    <dbReference type="NCBI Taxonomy" id="1923877"/>
    <lineage>
        <taxon>Bacteria</taxon>
        <taxon>Bacillati</taxon>
        <taxon>Bacillota</taxon>
        <taxon>Bacilli</taxon>
        <taxon>Bacillales</taxon>
        <taxon>Sporolactobacillaceae</taxon>
        <taxon>Sporolactobacillus</taxon>
    </lineage>
</organism>
<keyword evidence="1" id="KW-0472">Membrane</keyword>